<protein>
    <submittedName>
        <fullName evidence="3">Uncharacterized protein</fullName>
    </submittedName>
</protein>
<dbReference type="AlphaFoldDB" id="A0A5E4C024"/>
<dbReference type="EMBL" id="CABDUW010000789">
    <property type="protein sequence ID" value="VTJ75258.1"/>
    <property type="molecule type" value="Genomic_DNA"/>
</dbReference>
<gene>
    <name evidence="2" type="ORF">GHT09_013092</name>
    <name evidence="3" type="ORF">MONAX_5E015834</name>
</gene>
<evidence type="ECO:0000256" key="1">
    <source>
        <dbReference type="SAM" id="MobiDB-lite"/>
    </source>
</evidence>
<evidence type="ECO:0000313" key="2">
    <source>
        <dbReference type="EMBL" id="KAF7462134.1"/>
    </source>
</evidence>
<accession>A0A5E4C024</accession>
<feature type="compositionally biased region" description="Acidic residues" evidence="1">
    <location>
        <begin position="105"/>
        <end position="122"/>
    </location>
</feature>
<dbReference type="Proteomes" id="UP000662637">
    <property type="component" value="Unassembled WGS sequence"/>
</dbReference>
<feature type="compositionally biased region" description="Polar residues" evidence="1">
    <location>
        <begin position="93"/>
        <end position="102"/>
    </location>
</feature>
<feature type="compositionally biased region" description="Polar residues" evidence="1">
    <location>
        <begin position="1"/>
        <end position="30"/>
    </location>
</feature>
<organism evidence="3 4">
    <name type="scientific">Marmota monax</name>
    <name type="common">Woodchuck</name>
    <dbReference type="NCBI Taxonomy" id="9995"/>
    <lineage>
        <taxon>Eukaryota</taxon>
        <taxon>Metazoa</taxon>
        <taxon>Chordata</taxon>
        <taxon>Craniata</taxon>
        <taxon>Vertebrata</taxon>
        <taxon>Euteleostomi</taxon>
        <taxon>Mammalia</taxon>
        <taxon>Eutheria</taxon>
        <taxon>Euarchontoglires</taxon>
        <taxon>Glires</taxon>
        <taxon>Rodentia</taxon>
        <taxon>Sciuromorpha</taxon>
        <taxon>Sciuridae</taxon>
        <taxon>Xerinae</taxon>
        <taxon>Marmotini</taxon>
        <taxon>Marmota</taxon>
    </lineage>
</organism>
<sequence length="181" mass="19655">MPALLTSSLQPGCRSQSKSLLSVSRTMSDTNKQDLVPGGQSEADEEASLDPGSLGTPLVPVEWLAAVAGVAALLAFQVVVKAFEDKGHEEVTWPTTTENKNVQPLEEEEEEEEEEDEEEEEGELKVEHYQELEDDDGGEEEEGDDEEDDGGREENEEGAAAAGVCEFPVVFQSQLSFPSPQ</sequence>
<keyword evidence="4" id="KW-1185">Reference proteome</keyword>
<dbReference type="Proteomes" id="UP000335636">
    <property type="component" value="Unassembled WGS sequence"/>
</dbReference>
<proteinExistence type="predicted"/>
<evidence type="ECO:0000313" key="4">
    <source>
        <dbReference type="Proteomes" id="UP000335636"/>
    </source>
</evidence>
<feature type="region of interest" description="Disordered" evidence="1">
    <location>
        <begin position="87"/>
        <end position="165"/>
    </location>
</feature>
<reference evidence="2" key="2">
    <citation type="submission" date="2020-08" db="EMBL/GenBank/DDBJ databases">
        <authorList>
            <person name="Shumante A."/>
            <person name="Zimin A.V."/>
            <person name="Puiu D."/>
            <person name="Salzberg S.L."/>
        </authorList>
    </citation>
    <scope>NUCLEOTIDE SEQUENCE</scope>
    <source>
        <strain evidence="2">WC2-LM</strain>
        <tissue evidence="2">Liver</tissue>
    </source>
</reference>
<feature type="region of interest" description="Disordered" evidence="1">
    <location>
        <begin position="1"/>
        <end position="51"/>
    </location>
</feature>
<evidence type="ECO:0000313" key="3">
    <source>
        <dbReference type="EMBL" id="VTJ75258.1"/>
    </source>
</evidence>
<reference evidence="3 4" key="1">
    <citation type="submission" date="2019-04" db="EMBL/GenBank/DDBJ databases">
        <authorList>
            <person name="Alioto T."/>
            <person name="Alioto T."/>
        </authorList>
    </citation>
    <scope>NUCLEOTIDE SEQUENCE [LARGE SCALE GENOMIC DNA]</scope>
</reference>
<dbReference type="EMBL" id="WJEC01008445">
    <property type="protein sequence ID" value="KAF7462134.1"/>
    <property type="molecule type" value="Genomic_DNA"/>
</dbReference>
<feature type="compositionally biased region" description="Acidic residues" evidence="1">
    <location>
        <begin position="132"/>
        <end position="157"/>
    </location>
</feature>
<name>A0A5E4C024_MARMO</name>